<dbReference type="EMBL" id="MPVP01000124">
    <property type="protein sequence ID" value="OMD30173.1"/>
    <property type="molecule type" value="Genomic_DNA"/>
</dbReference>
<dbReference type="Proteomes" id="UP000187158">
    <property type="component" value="Unassembled WGS sequence"/>
</dbReference>
<evidence type="ECO:0000313" key="1">
    <source>
        <dbReference type="EMBL" id="OMD30173.1"/>
    </source>
</evidence>
<evidence type="ECO:0000313" key="3">
    <source>
        <dbReference type="Proteomes" id="UP000187158"/>
    </source>
</evidence>
<sequence length="146" mass="16965">MQMSYTDTFIRVAEDCPEEIGVPPMSCRTLPPAHVIQYELLINEPYKYNHEELLYEVHVRHKQIPQEERLARKEEIWNELFSKNHPCLRASLLPKRFGWGVHYNGEGKIALYGKESPEYDYFTSQGEGAVKLLPAMRNKRASKGAD</sequence>
<accession>A0A1R0X6V3</accession>
<comment type="caution">
    <text evidence="2">The sequence shown here is derived from an EMBL/GenBank/DDBJ whole genome shotgun (WGS) entry which is preliminary data.</text>
</comment>
<dbReference type="AlphaFoldDB" id="A0A1R0X6V3"/>
<dbReference type="Proteomes" id="UP000187323">
    <property type="component" value="Unassembled WGS sequence"/>
</dbReference>
<organism evidence="2 4">
    <name type="scientific">Paenibacillus odorifer</name>
    <dbReference type="NCBI Taxonomy" id="189426"/>
    <lineage>
        <taxon>Bacteria</taxon>
        <taxon>Bacillati</taxon>
        <taxon>Bacillota</taxon>
        <taxon>Bacilli</taxon>
        <taxon>Bacillales</taxon>
        <taxon>Paenibacillaceae</taxon>
        <taxon>Paenibacillus</taxon>
    </lineage>
</organism>
<protein>
    <submittedName>
        <fullName evidence="2">Uncharacterized protein</fullName>
    </submittedName>
</protein>
<gene>
    <name evidence="2" type="ORF">BSK47_04445</name>
    <name evidence="1" type="ORF">BSO21_18655</name>
</gene>
<evidence type="ECO:0000313" key="4">
    <source>
        <dbReference type="Proteomes" id="UP000187323"/>
    </source>
</evidence>
<reference evidence="2 4" key="1">
    <citation type="submission" date="2016-10" db="EMBL/GenBank/DDBJ databases">
        <title>Paenibacillus species isolates.</title>
        <authorList>
            <person name="Beno S.M."/>
        </authorList>
    </citation>
    <scope>NUCLEOTIDE SEQUENCE [LARGE SCALE GENOMIC DNA]</scope>
    <source>
        <strain evidence="1 3">FSL H7-0433</strain>
        <strain evidence="2 4">FSL H7-0918</strain>
    </source>
</reference>
<dbReference type="EMBL" id="MPTO01000003">
    <property type="protein sequence ID" value="OME23702.1"/>
    <property type="molecule type" value="Genomic_DNA"/>
</dbReference>
<evidence type="ECO:0000313" key="2">
    <source>
        <dbReference type="EMBL" id="OME23702.1"/>
    </source>
</evidence>
<name>A0A1R0X6V3_9BACL</name>
<dbReference type="Pfam" id="PF19654">
    <property type="entry name" value="DUF6157"/>
    <property type="match status" value="1"/>
</dbReference>
<proteinExistence type="predicted"/>
<keyword evidence="3" id="KW-1185">Reference proteome</keyword>
<dbReference type="InterPro" id="IPR046155">
    <property type="entry name" value="DUF6157"/>
</dbReference>